<accession>A2F037</accession>
<protein>
    <submittedName>
        <fullName evidence="2">TBC1 domain protein, putative</fullName>
    </submittedName>
</protein>
<dbReference type="SMR" id="A2F037"/>
<dbReference type="KEGG" id="tva:4759568"/>
<dbReference type="SMART" id="SM00164">
    <property type="entry name" value="TBC"/>
    <property type="match status" value="1"/>
</dbReference>
<evidence type="ECO:0000259" key="1">
    <source>
        <dbReference type="PROSITE" id="PS50086"/>
    </source>
</evidence>
<evidence type="ECO:0000313" key="3">
    <source>
        <dbReference type="Proteomes" id="UP000001542"/>
    </source>
</evidence>
<dbReference type="AlphaFoldDB" id="A2F037"/>
<organism evidence="2 3">
    <name type="scientific">Trichomonas vaginalis (strain ATCC PRA-98 / G3)</name>
    <dbReference type="NCBI Taxonomy" id="412133"/>
    <lineage>
        <taxon>Eukaryota</taxon>
        <taxon>Metamonada</taxon>
        <taxon>Parabasalia</taxon>
        <taxon>Trichomonadida</taxon>
        <taxon>Trichomonadidae</taxon>
        <taxon>Trichomonas</taxon>
    </lineage>
</organism>
<dbReference type="SUPFAM" id="SSF47923">
    <property type="entry name" value="Ypt/Rab-GAP domain of gyp1p"/>
    <property type="match status" value="2"/>
</dbReference>
<dbReference type="RefSeq" id="XP_001314297.1">
    <property type="nucleotide sequence ID" value="XM_001314279.1"/>
</dbReference>
<dbReference type="InterPro" id="IPR035969">
    <property type="entry name" value="Rab-GAP_TBC_sf"/>
</dbReference>
<keyword evidence="3" id="KW-1185">Reference proteome</keyword>
<reference evidence="2" key="2">
    <citation type="journal article" date="2007" name="Science">
        <title>Draft genome sequence of the sexually transmitted pathogen Trichomonas vaginalis.</title>
        <authorList>
            <person name="Carlton J.M."/>
            <person name="Hirt R.P."/>
            <person name="Silva J.C."/>
            <person name="Delcher A.L."/>
            <person name="Schatz M."/>
            <person name="Zhao Q."/>
            <person name="Wortman J.R."/>
            <person name="Bidwell S.L."/>
            <person name="Alsmark U.C.M."/>
            <person name="Besteiro S."/>
            <person name="Sicheritz-Ponten T."/>
            <person name="Noel C.J."/>
            <person name="Dacks J.B."/>
            <person name="Foster P.G."/>
            <person name="Simillion C."/>
            <person name="Van de Peer Y."/>
            <person name="Miranda-Saavedra D."/>
            <person name="Barton G.J."/>
            <person name="Westrop G.D."/>
            <person name="Mueller S."/>
            <person name="Dessi D."/>
            <person name="Fiori P.L."/>
            <person name="Ren Q."/>
            <person name="Paulsen I."/>
            <person name="Zhang H."/>
            <person name="Bastida-Corcuera F.D."/>
            <person name="Simoes-Barbosa A."/>
            <person name="Brown M.T."/>
            <person name="Hayes R.D."/>
            <person name="Mukherjee M."/>
            <person name="Okumura C.Y."/>
            <person name="Schneider R."/>
            <person name="Smith A.J."/>
            <person name="Vanacova S."/>
            <person name="Villalvazo M."/>
            <person name="Haas B.J."/>
            <person name="Pertea M."/>
            <person name="Feldblyum T.V."/>
            <person name="Utterback T.R."/>
            <person name="Shu C.L."/>
            <person name="Osoegawa K."/>
            <person name="de Jong P.J."/>
            <person name="Hrdy I."/>
            <person name="Horvathova L."/>
            <person name="Zubacova Z."/>
            <person name="Dolezal P."/>
            <person name="Malik S.B."/>
            <person name="Logsdon J.M. Jr."/>
            <person name="Henze K."/>
            <person name="Gupta A."/>
            <person name="Wang C.C."/>
            <person name="Dunne R.L."/>
            <person name="Upcroft J.A."/>
            <person name="Upcroft P."/>
            <person name="White O."/>
            <person name="Salzberg S.L."/>
            <person name="Tang P."/>
            <person name="Chiu C.-H."/>
            <person name="Lee Y.-S."/>
            <person name="Embley T.M."/>
            <person name="Coombs G.H."/>
            <person name="Mottram J.C."/>
            <person name="Tachezy J."/>
            <person name="Fraser-Liggett C.M."/>
            <person name="Johnson P.J."/>
        </authorList>
    </citation>
    <scope>NUCLEOTIDE SEQUENCE [LARGE SCALE GENOMIC DNA]</scope>
    <source>
        <strain evidence="2">G3</strain>
    </source>
</reference>
<name>A2F037_TRIV3</name>
<dbReference type="FunFam" id="1.10.8.270:FF:000055">
    <property type="entry name" value="TBC1 domain protein, putative"/>
    <property type="match status" value="1"/>
</dbReference>
<dbReference type="Pfam" id="PF00566">
    <property type="entry name" value="RabGAP-TBC"/>
    <property type="match status" value="1"/>
</dbReference>
<evidence type="ECO:0000313" key="2">
    <source>
        <dbReference type="EMBL" id="EAY01739.1"/>
    </source>
</evidence>
<dbReference type="GO" id="GO:0005096">
    <property type="term" value="F:GTPase activator activity"/>
    <property type="evidence" value="ECO:0000318"/>
    <property type="project" value="GO_Central"/>
</dbReference>
<dbReference type="InParanoid" id="A2F037"/>
<dbReference type="FunFam" id="1.10.472.80:FF:000048">
    <property type="entry name" value="TBC domain containing protein"/>
    <property type="match status" value="1"/>
</dbReference>
<dbReference type="STRING" id="5722.A2F037"/>
<dbReference type="GO" id="GO:0006886">
    <property type="term" value="P:intracellular protein transport"/>
    <property type="evidence" value="ECO:0000318"/>
    <property type="project" value="GO_Central"/>
</dbReference>
<dbReference type="InterPro" id="IPR000195">
    <property type="entry name" value="Rab-GAP-TBC_dom"/>
</dbReference>
<dbReference type="VEuPathDB" id="TrichDB:TVAGG3_0373950"/>
<gene>
    <name evidence="2" type="ORF">TVAG_108960</name>
</gene>
<dbReference type="PANTHER" id="PTHR22957">
    <property type="entry name" value="TBC1 DOMAIN FAMILY MEMBER GTPASE-ACTIVATING PROTEIN"/>
    <property type="match status" value="1"/>
</dbReference>
<reference evidence="2" key="1">
    <citation type="submission" date="2006-10" db="EMBL/GenBank/DDBJ databases">
        <authorList>
            <person name="Amadeo P."/>
            <person name="Zhao Q."/>
            <person name="Wortman J."/>
            <person name="Fraser-Liggett C."/>
            <person name="Carlton J."/>
        </authorList>
    </citation>
    <scope>NUCLEOTIDE SEQUENCE</scope>
    <source>
        <strain evidence="2">G3</strain>
    </source>
</reference>
<dbReference type="OMA" id="WHEICAM"/>
<dbReference type="Gene3D" id="1.10.472.80">
    <property type="entry name" value="Ypt/Rab-GAP domain of gyp1p, domain 3"/>
    <property type="match status" value="1"/>
</dbReference>
<dbReference type="eggNOG" id="KOG4567">
    <property type="taxonomic scope" value="Eukaryota"/>
</dbReference>
<sequence>MESHQFEIFKLIQPSDQPVDVEKIRELTRFGIQNAMPEDRCSAWLVYLQIYPENGSEWNDTKQKNLEVYNMYKEMQGLNEYHTKPIRQHFKKEDFQLKNNDLMNLIHGDIVRTGRHIMHLPESRLPGVEYEPLLQGEVNILKWEGHMRRMERILYILGSINPALSYMQGFNELLMPIYNTVYNAQAMFNNNLDEVECICFFMLHNLISRSMITDLFTTQDKSSIIIHRLKEFDTILQKHVEIAHRIINKHQIHPVCYCFRWFSLLFCQDYDLKDVLLIWDALLTNFDIIVKYSFYVGAAQISLIKDNLDENDYAATIHNLQNLPQLDVHEVLKIAANFWQIDNDKTITGQLLNAEEFIKNKFDITAKKFKNFFNKN</sequence>
<dbReference type="Gene3D" id="1.10.8.270">
    <property type="entry name" value="putative rabgap domain of human tbc1 domain family member 14 like domains"/>
    <property type="match status" value="1"/>
</dbReference>
<proteinExistence type="predicted"/>
<dbReference type="GO" id="GO:0005737">
    <property type="term" value="C:cytoplasm"/>
    <property type="evidence" value="ECO:0000318"/>
    <property type="project" value="GO_Central"/>
</dbReference>
<dbReference type="OrthoDB" id="10263206at2759"/>
<dbReference type="VEuPathDB" id="TrichDB:TVAG_108960"/>
<dbReference type="PANTHER" id="PTHR22957:SF27">
    <property type="entry name" value="TBC1 DOMAIN FAMILY MEMBER 13"/>
    <property type="match status" value="1"/>
</dbReference>
<feature type="domain" description="Rab-GAP TBC" evidence="1">
    <location>
        <begin position="34"/>
        <end position="286"/>
    </location>
</feature>
<dbReference type="PROSITE" id="PS50086">
    <property type="entry name" value="TBC_RABGAP"/>
    <property type="match status" value="1"/>
</dbReference>
<dbReference type="EMBL" id="DS113558">
    <property type="protein sequence ID" value="EAY01739.1"/>
    <property type="molecule type" value="Genomic_DNA"/>
</dbReference>
<dbReference type="Proteomes" id="UP000001542">
    <property type="component" value="Unassembled WGS sequence"/>
</dbReference>
<dbReference type="FunCoup" id="A2F037">
    <property type="interactions" value="76"/>
</dbReference>